<feature type="domain" description="RNase H type-1" evidence="1">
    <location>
        <begin position="70"/>
        <end position="211"/>
    </location>
</feature>
<dbReference type="NCBIfam" id="NF005822">
    <property type="entry name" value="PRK07708.1"/>
    <property type="match status" value="1"/>
</dbReference>
<accession>A0A264W1U2</accession>
<reference evidence="2 3" key="1">
    <citation type="submission" date="2017-07" db="EMBL/GenBank/DDBJ databases">
        <title>Tetzosporium hominis gen.nov. sp.nov.</title>
        <authorList>
            <person name="Tetz G."/>
            <person name="Tetz V."/>
        </authorList>
    </citation>
    <scope>NUCLEOTIDE SEQUENCE [LARGE SCALE GENOMIC DNA]</scope>
    <source>
        <strain evidence="2 3">VT-49</strain>
    </source>
</reference>
<dbReference type="Proteomes" id="UP000217065">
    <property type="component" value="Unassembled WGS sequence"/>
</dbReference>
<sequence>MNVSIRWLYKTPRNQETRFESGEMPLERALLFIEDMERTGRVKQVDIIDARGTFWTVKEAKRYLKEVEVEPHNIRVYFDGGYKRETAEAGLGCVIYYEQNGKSYRLRQNAFVEGFTSNNEAEFAALHLALQELEFLGAKGVPVEIRGDSQVVLQHMIEDWEIMDPTLASWGRRVDQKIDKIKLQPEYHQIPRHKNNEANRLATQALKGIPVAAEIELVQ</sequence>
<dbReference type="AlphaFoldDB" id="A0A264W1U2"/>
<dbReference type="GO" id="GO:0004523">
    <property type="term" value="F:RNA-DNA hybrid ribonuclease activity"/>
    <property type="evidence" value="ECO:0007669"/>
    <property type="project" value="InterPro"/>
</dbReference>
<dbReference type="EMBL" id="NOKQ01000220">
    <property type="protein sequence ID" value="OZS77550.1"/>
    <property type="molecule type" value="Genomic_DNA"/>
</dbReference>
<dbReference type="GO" id="GO:0003676">
    <property type="term" value="F:nucleic acid binding"/>
    <property type="evidence" value="ECO:0007669"/>
    <property type="project" value="InterPro"/>
</dbReference>
<organism evidence="2 3">
    <name type="scientific">Tetzosporium hominis</name>
    <dbReference type="NCBI Taxonomy" id="2020506"/>
    <lineage>
        <taxon>Bacteria</taxon>
        <taxon>Bacillati</taxon>
        <taxon>Bacillota</taxon>
        <taxon>Bacilli</taxon>
        <taxon>Bacillales</taxon>
        <taxon>Caryophanaceae</taxon>
        <taxon>Tetzosporium</taxon>
    </lineage>
</organism>
<dbReference type="InterPro" id="IPR012337">
    <property type="entry name" value="RNaseH-like_sf"/>
</dbReference>
<dbReference type="Gene3D" id="3.30.420.10">
    <property type="entry name" value="Ribonuclease H-like superfamily/Ribonuclease H"/>
    <property type="match status" value="1"/>
</dbReference>
<evidence type="ECO:0000313" key="2">
    <source>
        <dbReference type="EMBL" id="OZS77550.1"/>
    </source>
</evidence>
<evidence type="ECO:0000313" key="3">
    <source>
        <dbReference type="Proteomes" id="UP000217065"/>
    </source>
</evidence>
<dbReference type="PANTHER" id="PTHR46387:SF2">
    <property type="entry name" value="RIBONUCLEASE HI"/>
    <property type="match status" value="1"/>
</dbReference>
<proteinExistence type="predicted"/>
<keyword evidence="3" id="KW-1185">Reference proteome</keyword>
<dbReference type="InterPro" id="IPR002156">
    <property type="entry name" value="RNaseH_domain"/>
</dbReference>
<dbReference type="CDD" id="cd09279">
    <property type="entry name" value="RNase_HI_like"/>
    <property type="match status" value="1"/>
</dbReference>
<evidence type="ECO:0000259" key="1">
    <source>
        <dbReference type="PROSITE" id="PS50879"/>
    </source>
</evidence>
<dbReference type="SUPFAM" id="SSF53098">
    <property type="entry name" value="Ribonuclease H-like"/>
    <property type="match status" value="1"/>
</dbReference>
<dbReference type="PROSITE" id="PS50879">
    <property type="entry name" value="RNASE_H_1"/>
    <property type="match status" value="1"/>
</dbReference>
<protein>
    <recommendedName>
        <fullName evidence="1">RNase H type-1 domain-containing protein</fullName>
    </recommendedName>
</protein>
<comment type="caution">
    <text evidence="2">The sequence shown here is derived from an EMBL/GenBank/DDBJ whole genome shotgun (WGS) entry which is preliminary data.</text>
</comment>
<gene>
    <name evidence="2" type="ORF">CF394_10060</name>
</gene>
<dbReference type="OrthoDB" id="2680098at2"/>
<dbReference type="Pfam" id="PF00075">
    <property type="entry name" value="RNase_H"/>
    <property type="match status" value="1"/>
</dbReference>
<dbReference type="InterPro" id="IPR036397">
    <property type="entry name" value="RNaseH_sf"/>
</dbReference>
<name>A0A264W1U2_9BACL</name>
<dbReference type="RefSeq" id="WP_094943404.1">
    <property type="nucleotide sequence ID" value="NZ_NOKQ01000220.1"/>
</dbReference>
<dbReference type="PANTHER" id="PTHR46387">
    <property type="entry name" value="POLYNUCLEOTIDYL TRANSFERASE, RIBONUCLEASE H-LIKE SUPERFAMILY PROTEIN"/>
    <property type="match status" value="1"/>
</dbReference>